<keyword evidence="5" id="KW-1185">Reference proteome</keyword>
<dbReference type="InterPro" id="IPR011049">
    <property type="entry name" value="Serralysin-like_metalloprot_C"/>
</dbReference>
<proteinExistence type="predicted"/>
<dbReference type="GO" id="GO:0005576">
    <property type="term" value="C:extracellular region"/>
    <property type="evidence" value="ECO:0007669"/>
    <property type="project" value="UniProtKB-SubCell"/>
</dbReference>
<dbReference type="InterPro" id="IPR040853">
    <property type="entry name" value="RapA2_cadherin-like"/>
</dbReference>
<evidence type="ECO:0000313" key="5">
    <source>
        <dbReference type="Proteomes" id="UP000515861"/>
    </source>
</evidence>
<keyword evidence="2" id="KW-0964">Secreted</keyword>
<protein>
    <recommendedName>
        <fullName evidence="3">RapA2 cadherin-like domain-containing protein</fullName>
    </recommendedName>
</protein>
<dbReference type="InterPro" id="IPR050557">
    <property type="entry name" value="RTX_toxin/Mannuronan_C5-epim"/>
</dbReference>
<dbReference type="PROSITE" id="PS00330">
    <property type="entry name" value="HEMOLYSIN_CALCIUM"/>
    <property type="match status" value="1"/>
</dbReference>
<dbReference type="Gene3D" id="2.150.10.10">
    <property type="entry name" value="Serralysin-like metalloprotease, C-terminal"/>
    <property type="match status" value="4"/>
</dbReference>
<reference evidence="4 5" key="1">
    <citation type="submission" date="2020-08" db="EMBL/GenBank/DDBJ databases">
        <title>Sphingomonas sp. sand1-3 16S ribosomal RNA gene Genome sequencing and assembly.</title>
        <authorList>
            <person name="Kang M."/>
        </authorList>
    </citation>
    <scope>NUCLEOTIDE SEQUENCE [LARGE SCALE GENOMIC DNA]</scope>
    <source>
        <strain evidence="5">sand1-3</strain>
    </source>
</reference>
<sequence length="675" mass="70341">MGSPVIVQGYPDYEYREGDTAAYFDTAVTITDPDNDLRFIQVLLYGESSGDRIGLGGNVTLADNGHLYIDGRDVGFADLDSSSFTYSTNRSASTQDFETILRSLYYYNIDGDALTDHNVTLSVYVDDMELNSDNAFYYVDVLAEDDPAVAQDDRFYGDESSVVSGNVFDDNGYGPDSDPDGPALQVTAVNGEAAYVGTQITLDDGSLLTVNADGTFTYDPNGAYATIPGPDSGSPYYFGLPSFTYTLANGSTATVAIGLTGVDSEGDRVVGTGGDDVLDGGIGADAMYGLAGDDTFLLDNAGDVVYENPDEGSDTIRSTVSFSLPDNVEDLILTGGGNIDGFGNGLDNQLFGTIGNNLLDGGGGADIMRGGAGDDSYYVDNADDRVSERDGAGSDTIRSSVSYRMPLNVETLILTGPYAINGSGNFQANVLIGNDADNVLNGAAGADTLQGEGGNDTFVVDNPGDLIVETADHGRDAVLASISYTLTDNVEDLRLTGTNMIDGTGNDLANFILGNAAANVLTGWDGDDALNGGGGDDRLLGGDGNDTLNGGNASDWIDGGAGLDVMAGGSGADYFVFAMETHSGATPRTADRILDFSRAQGDRILVSMDADTSTAENDPFTFIGTGAFTQNAGELRYEQIGANTYVFGDTDGDGTADFAIRVDGTHAFQAGDFII</sequence>
<dbReference type="KEGG" id="ssau:H8M03_01405"/>
<dbReference type="SUPFAM" id="SSF51120">
    <property type="entry name" value="beta-Roll"/>
    <property type="match status" value="3"/>
</dbReference>
<comment type="subcellular location">
    <subcellularLocation>
        <location evidence="1">Secreted</location>
    </subcellularLocation>
</comment>
<accession>A0A7G9L349</accession>
<dbReference type="InterPro" id="IPR001343">
    <property type="entry name" value="Hemolysn_Ca-bd"/>
</dbReference>
<evidence type="ECO:0000256" key="1">
    <source>
        <dbReference type="ARBA" id="ARBA00004613"/>
    </source>
</evidence>
<dbReference type="EMBL" id="CP060697">
    <property type="protein sequence ID" value="QNM83048.1"/>
    <property type="molecule type" value="Genomic_DNA"/>
</dbReference>
<dbReference type="Pfam" id="PF17803">
    <property type="entry name" value="Cadherin_4"/>
    <property type="match status" value="1"/>
</dbReference>
<dbReference type="InterPro" id="IPR018511">
    <property type="entry name" value="Hemolysin-typ_Ca-bd_CS"/>
</dbReference>
<name>A0A7G9L349_9SPHN</name>
<evidence type="ECO:0000259" key="3">
    <source>
        <dbReference type="Pfam" id="PF17803"/>
    </source>
</evidence>
<dbReference type="Proteomes" id="UP000515861">
    <property type="component" value="Chromosome"/>
</dbReference>
<gene>
    <name evidence="4" type="ORF">H8M03_01405</name>
</gene>
<dbReference type="PANTHER" id="PTHR38340">
    <property type="entry name" value="S-LAYER PROTEIN"/>
    <property type="match status" value="1"/>
</dbReference>
<evidence type="ECO:0000256" key="2">
    <source>
        <dbReference type="ARBA" id="ARBA00022525"/>
    </source>
</evidence>
<evidence type="ECO:0000313" key="4">
    <source>
        <dbReference type="EMBL" id="QNM83048.1"/>
    </source>
</evidence>
<dbReference type="AlphaFoldDB" id="A0A7G9L349"/>
<dbReference type="GO" id="GO:0005509">
    <property type="term" value="F:calcium ion binding"/>
    <property type="evidence" value="ECO:0007669"/>
    <property type="project" value="InterPro"/>
</dbReference>
<organism evidence="4 5">
    <name type="scientific">Sphingomonas sabuli</name>
    <dbReference type="NCBI Taxonomy" id="2764186"/>
    <lineage>
        <taxon>Bacteria</taxon>
        <taxon>Pseudomonadati</taxon>
        <taxon>Pseudomonadota</taxon>
        <taxon>Alphaproteobacteria</taxon>
        <taxon>Sphingomonadales</taxon>
        <taxon>Sphingomonadaceae</taxon>
        <taxon>Sphingomonas</taxon>
    </lineage>
</organism>
<feature type="domain" description="RapA2 cadherin-like" evidence="3">
    <location>
        <begin position="139"/>
        <end position="218"/>
    </location>
</feature>
<dbReference type="PANTHER" id="PTHR38340:SF1">
    <property type="entry name" value="S-LAYER PROTEIN"/>
    <property type="match status" value="1"/>
</dbReference>
<dbReference type="PRINTS" id="PR00313">
    <property type="entry name" value="CABNDNGRPT"/>
</dbReference>
<dbReference type="Pfam" id="PF00353">
    <property type="entry name" value="HemolysinCabind"/>
    <property type="match status" value="5"/>
</dbReference>
<dbReference type="RefSeq" id="WP_187480003.1">
    <property type="nucleotide sequence ID" value="NZ_CP060697.1"/>
</dbReference>